<dbReference type="Pfam" id="PF03781">
    <property type="entry name" value="FGE-sulfatase"/>
    <property type="match status" value="1"/>
</dbReference>
<sequence>MSGARPDVDERFEWPDLLLEIDTVAQPSGGLRLRFHGVVRGGERRDFGEREIPNPAARLNRLGDTLDGWAAGSSGEQRSIEAHLEGIGVELYEDLLPPALREHYWSDLHGRTGATLLVLVEDEAAKVPWEIVKPARGEVVAPFWCERLSMSRWLGSQPIATALPGLPAACVLADPDLLDVSEPARAHLGVAPADVVTGWDGVQDLLAGGGFGILHWTGHGQPNPEHPSLSALPIGRETFRPVDILVPAKQRFLRSGPWVFLHACSTSRSTVGSVGLAGWPKDLVERGAGAMLGAAWDVRTGTAGRFADAVYRLALRGVPIAHAVREARGAARILGDPSWLAYQLYAHPTSCVRPDRSRGEFTSIPVRRLVERGFLPPGDEATHWRRPYLEAAAREPLQPHADVVPLGGSVEPGEDLEYSMVYVEPVVPRSATGREVLDIAEAAAEQEGVVLLGDSGAGKTVTLRRIARDLAARALRGDPHVPTPILVSLHEFDTGDDPLEYVRRRCRDGALRSRLEQELLAGRVCLLCDGLNEMARPGYRRKARAWREFVRQWPGNRFVFACRTSAYEGELRLAEIEIAPLDDERILRTLFLSVGASADDLWQALRRGGLLEMARMPLFLEWLVVSFQRSGSRLPANRSRLLKGIVDSLVTRERDKGSFEDAEFRLAAAALAELAHAVLLDSPNGALALDRALDIFRECHPGLEGSAVAEGWRFVLDAGLLTERDQQVRFRNLQLRDYFAACALLARHERGAVLDRYLAPPAAGPAQPGRTAPEGDWAEPVILASGLAESADSLLDRTRAVNPRLAGECLARNAPAVTPRTADAVRHTLLDRATDARVAVGERVAAGLTLGRIGDPRLRHEPAGHILPELCAVPAGRVWLGSDGDEHAFADERPQRRVEVPAFRIGRYPVTNAEYGAFTAAGGYDEPGYWTEHGWAWRGARDTGERSLNRRLRNLAYFRGQVHDMERWFDDAGLDTAERELWRRLVAMDDTAARAHLRGLGVERVRRRDAPAYARYPALTGANQPVVGVSWYEAAAYCAWLSAVSGHPYTLPTEVQWERAAKGDDRRVYPWGPAWVDGRCNTVREGVDRTAPVGVFPDGRGPFGCEDMAGNVAEWTSSRYAPYPLADHDGQEDFEPDGVPVNRGGGWDSTRRVARCALRADMNEAATEGVSLGFRLAAPAL</sequence>
<dbReference type="RefSeq" id="WP_173162650.1">
    <property type="nucleotide sequence ID" value="NZ_AP022871.1"/>
</dbReference>
<dbReference type="InterPro" id="IPR027417">
    <property type="entry name" value="P-loop_NTPase"/>
</dbReference>
<dbReference type="Pfam" id="PF12770">
    <property type="entry name" value="CHAT"/>
    <property type="match status" value="1"/>
</dbReference>
<reference evidence="2 3" key="1">
    <citation type="submission" date="2020-03" db="EMBL/GenBank/DDBJ databases">
        <title>Whole genome shotgun sequence of Phytohabitans suffuscus NBRC 105367.</title>
        <authorList>
            <person name="Komaki H."/>
            <person name="Tamura T."/>
        </authorList>
    </citation>
    <scope>NUCLEOTIDE SEQUENCE [LARGE SCALE GENOMIC DNA]</scope>
    <source>
        <strain evidence="2 3">NBRC 105367</strain>
    </source>
</reference>
<dbReference type="InterPro" id="IPR051043">
    <property type="entry name" value="Sulfatase_Mod_Factor_Kinase"/>
</dbReference>
<dbReference type="KEGG" id="psuu:Psuf_076740"/>
<dbReference type="AlphaFoldDB" id="A0A6F8YWX8"/>
<evidence type="ECO:0000313" key="2">
    <source>
        <dbReference type="EMBL" id="BCB90361.1"/>
    </source>
</evidence>
<dbReference type="Proteomes" id="UP000503011">
    <property type="component" value="Chromosome"/>
</dbReference>
<dbReference type="SUPFAM" id="SSF56436">
    <property type="entry name" value="C-type lectin-like"/>
    <property type="match status" value="1"/>
</dbReference>
<proteinExistence type="predicted"/>
<dbReference type="PANTHER" id="PTHR23150">
    <property type="entry name" value="SULFATASE MODIFYING FACTOR 1, 2"/>
    <property type="match status" value="1"/>
</dbReference>
<dbReference type="SUPFAM" id="SSF52540">
    <property type="entry name" value="P-loop containing nucleoside triphosphate hydrolases"/>
    <property type="match status" value="1"/>
</dbReference>
<dbReference type="EMBL" id="AP022871">
    <property type="protein sequence ID" value="BCB90361.1"/>
    <property type="molecule type" value="Genomic_DNA"/>
</dbReference>
<feature type="domain" description="AAA+ ATPase" evidence="1">
    <location>
        <begin position="445"/>
        <end position="591"/>
    </location>
</feature>
<organism evidence="2 3">
    <name type="scientific">Phytohabitans suffuscus</name>
    <dbReference type="NCBI Taxonomy" id="624315"/>
    <lineage>
        <taxon>Bacteria</taxon>
        <taxon>Bacillati</taxon>
        <taxon>Actinomycetota</taxon>
        <taxon>Actinomycetes</taxon>
        <taxon>Micromonosporales</taxon>
        <taxon>Micromonosporaceae</taxon>
    </lineage>
</organism>
<reference evidence="2 3" key="2">
    <citation type="submission" date="2020-03" db="EMBL/GenBank/DDBJ databases">
        <authorList>
            <person name="Ichikawa N."/>
            <person name="Kimura A."/>
            <person name="Kitahashi Y."/>
            <person name="Uohara A."/>
        </authorList>
    </citation>
    <scope>NUCLEOTIDE SEQUENCE [LARGE SCALE GENOMIC DNA]</scope>
    <source>
        <strain evidence="2 3">NBRC 105367</strain>
    </source>
</reference>
<dbReference type="Gene3D" id="3.90.1580.10">
    <property type="entry name" value="paralog of FGE (formylglycine-generating enzyme)"/>
    <property type="match status" value="1"/>
</dbReference>
<dbReference type="InterPro" id="IPR024983">
    <property type="entry name" value="CHAT_dom"/>
</dbReference>
<evidence type="ECO:0000313" key="3">
    <source>
        <dbReference type="Proteomes" id="UP000503011"/>
    </source>
</evidence>
<accession>A0A6F8YWX8</accession>
<keyword evidence="3" id="KW-1185">Reference proteome</keyword>
<dbReference type="InterPro" id="IPR007111">
    <property type="entry name" value="NACHT_NTPase"/>
</dbReference>
<protein>
    <recommendedName>
        <fullName evidence="1">AAA+ ATPase domain-containing protein</fullName>
    </recommendedName>
</protein>
<dbReference type="InterPro" id="IPR003593">
    <property type="entry name" value="AAA+_ATPase"/>
</dbReference>
<dbReference type="Pfam" id="PF05729">
    <property type="entry name" value="NACHT"/>
    <property type="match status" value="1"/>
</dbReference>
<dbReference type="SMART" id="SM00382">
    <property type="entry name" value="AAA"/>
    <property type="match status" value="1"/>
</dbReference>
<dbReference type="InterPro" id="IPR005532">
    <property type="entry name" value="SUMF_dom"/>
</dbReference>
<dbReference type="PANTHER" id="PTHR23150:SF19">
    <property type="entry name" value="FORMYLGLYCINE-GENERATING ENZYME"/>
    <property type="match status" value="1"/>
</dbReference>
<evidence type="ECO:0000259" key="1">
    <source>
        <dbReference type="SMART" id="SM00382"/>
    </source>
</evidence>
<dbReference type="InterPro" id="IPR016187">
    <property type="entry name" value="CTDL_fold"/>
</dbReference>
<dbReference type="Gene3D" id="3.40.50.300">
    <property type="entry name" value="P-loop containing nucleotide triphosphate hydrolases"/>
    <property type="match status" value="1"/>
</dbReference>
<name>A0A6F8YWX8_9ACTN</name>
<gene>
    <name evidence="2" type="ORF">Psuf_076740</name>
</gene>
<dbReference type="InterPro" id="IPR042095">
    <property type="entry name" value="SUMF_sf"/>
</dbReference>
<dbReference type="GO" id="GO:0120147">
    <property type="term" value="F:formylglycine-generating oxidase activity"/>
    <property type="evidence" value="ECO:0007669"/>
    <property type="project" value="TreeGrafter"/>
</dbReference>